<dbReference type="Proteomes" id="UP000243499">
    <property type="component" value="Chromosome 7"/>
</dbReference>
<organism evidence="1">
    <name type="scientific">Panicum hallii</name>
    <dbReference type="NCBI Taxonomy" id="206008"/>
    <lineage>
        <taxon>Eukaryota</taxon>
        <taxon>Viridiplantae</taxon>
        <taxon>Streptophyta</taxon>
        <taxon>Embryophyta</taxon>
        <taxon>Tracheophyta</taxon>
        <taxon>Spermatophyta</taxon>
        <taxon>Magnoliopsida</taxon>
        <taxon>Liliopsida</taxon>
        <taxon>Poales</taxon>
        <taxon>Poaceae</taxon>
        <taxon>PACMAD clade</taxon>
        <taxon>Panicoideae</taxon>
        <taxon>Panicodae</taxon>
        <taxon>Paniceae</taxon>
        <taxon>Panicinae</taxon>
        <taxon>Panicum</taxon>
        <taxon>Panicum sect. Panicum</taxon>
    </lineage>
</organism>
<dbReference type="EMBL" id="CM008052">
    <property type="protein sequence ID" value="PVH35612.1"/>
    <property type="molecule type" value="Genomic_DNA"/>
</dbReference>
<sequence length="50" mass="6017">MGFLQDRKEEQRKMQRTTPRIVLRTESNNRSKILRAKLARIEGEQHFSTM</sequence>
<dbReference type="Gramene" id="PVH35612">
    <property type="protein sequence ID" value="PVH35612"/>
    <property type="gene ID" value="PAHAL_7G224800"/>
</dbReference>
<accession>A0A2T8ID85</accession>
<protein>
    <submittedName>
        <fullName evidence="1">Uncharacterized protein</fullName>
    </submittedName>
</protein>
<evidence type="ECO:0000313" key="1">
    <source>
        <dbReference type="EMBL" id="PVH35612.1"/>
    </source>
</evidence>
<name>A0A2T8ID85_9POAL</name>
<dbReference type="AlphaFoldDB" id="A0A2T8ID85"/>
<gene>
    <name evidence="1" type="ORF">PAHAL_7G224800</name>
</gene>
<reference evidence="1" key="1">
    <citation type="submission" date="2018-04" db="EMBL/GenBank/DDBJ databases">
        <title>WGS assembly of Panicum hallii.</title>
        <authorList>
            <person name="Lovell J."/>
            <person name="Jenkins J."/>
            <person name="Lowry D."/>
            <person name="Mamidi S."/>
            <person name="Sreedasyam A."/>
            <person name="Weng X."/>
            <person name="Barry K."/>
            <person name="Bonette J."/>
            <person name="Campitelli B."/>
            <person name="Daum C."/>
            <person name="Gordon S."/>
            <person name="Gould B."/>
            <person name="Lipzen A."/>
            <person name="Macqueen A."/>
            <person name="Palacio-Mejia J."/>
            <person name="Plott C."/>
            <person name="Shakirov E."/>
            <person name="Shu S."/>
            <person name="Yoshinaga Y."/>
            <person name="Zane M."/>
            <person name="Rokhsar D."/>
            <person name="Grimwood J."/>
            <person name="Schmutz J."/>
            <person name="Juenger T."/>
        </authorList>
    </citation>
    <scope>NUCLEOTIDE SEQUENCE [LARGE SCALE GENOMIC DNA]</scope>
    <source>
        <strain evidence="1">FIL2</strain>
    </source>
</reference>
<proteinExistence type="predicted"/>